<reference evidence="3 4" key="1">
    <citation type="submission" date="2021-11" db="EMBL/GenBank/DDBJ databases">
        <authorList>
            <person name="Lee D.-H."/>
            <person name="Kim S.-B."/>
        </authorList>
    </citation>
    <scope>NUCLEOTIDE SEQUENCE [LARGE SCALE GENOMIC DNA]</scope>
    <source>
        <strain evidence="3 4">KCTC 52223</strain>
    </source>
</reference>
<gene>
    <name evidence="3" type="ORF">LJ725_00015</name>
</gene>
<dbReference type="EMBL" id="JAJISD010000001">
    <property type="protein sequence ID" value="MCC8427335.1"/>
    <property type="molecule type" value="Genomic_DNA"/>
</dbReference>
<dbReference type="InterPro" id="IPR036291">
    <property type="entry name" value="NAD(P)-bd_dom_sf"/>
</dbReference>
<accession>A0ABS8KMR1</accession>
<feature type="domain" description="CoA-binding" evidence="2">
    <location>
        <begin position="9"/>
        <end position="103"/>
    </location>
</feature>
<dbReference type="Gene3D" id="3.40.50.720">
    <property type="entry name" value="NAD(P)-binding Rossmann-like Domain"/>
    <property type="match status" value="1"/>
</dbReference>
<dbReference type="InterPro" id="IPR003781">
    <property type="entry name" value="CoA-bd"/>
</dbReference>
<sequence length="460" mass="46910">MTSPDLTRLFSPRSIAVLGASASSDKLGGQVFARLAASFRGELIAINPGESDIAGRRSMSSVEALPQPVDLLIALAPGERLVEAIERCPAGLVGFLLAIPSGFGEVAHDGPDLQQRLAAAARRAGLRVVGPNCVGLLNASIGLNASIIPLMPPGGSAGLGVATQSGGFGMALAMYAADSGMAVSCFCDVGNTVDISLADCLAHLAGDPATGVIGLYVESVRDLPSFTRALSAATAAKPVVVCPLARTPSGQAASLAHVGIPADGARLSNDLPAGAIVVHSGLDLLHAARALLWQGRPLRGRRLAIVTGTGGIGTEIADLAEEQGMVVPRFSARLTAAISRHLPAYAASANPVDLTPVWRDYPRLYPLVMAEIAASGEADLIAVSITDVPTTWPDLAESLARSVPALGLPVAVYWASRDADVANMAPLHAARIPTYRATRELALALGAIARHGTAGGGDAA</sequence>
<dbReference type="RefSeq" id="WP_230548577.1">
    <property type="nucleotide sequence ID" value="NZ_JAJISD010000001.1"/>
</dbReference>
<dbReference type="SUPFAM" id="SSF51735">
    <property type="entry name" value="NAD(P)-binding Rossmann-fold domains"/>
    <property type="match status" value="1"/>
</dbReference>
<dbReference type="PANTHER" id="PTHR42793:SF4">
    <property type="entry name" value="BLL6376 PROTEIN"/>
    <property type="match status" value="1"/>
</dbReference>
<evidence type="ECO:0000313" key="4">
    <source>
        <dbReference type="Proteomes" id="UP001198862"/>
    </source>
</evidence>
<dbReference type="SMART" id="SM00881">
    <property type="entry name" value="CoA_binding"/>
    <property type="match status" value="1"/>
</dbReference>
<proteinExistence type="predicted"/>
<dbReference type="Pfam" id="PF13380">
    <property type="entry name" value="CoA_binding_2"/>
    <property type="match status" value="1"/>
</dbReference>
<evidence type="ECO:0000313" key="3">
    <source>
        <dbReference type="EMBL" id="MCC8427335.1"/>
    </source>
</evidence>
<comment type="caution">
    <text evidence="3">The sequence shown here is derived from an EMBL/GenBank/DDBJ whole genome shotgun (WGS) entry which is preliminary data.</text>
</comment>
<dbReference type="SUPFAM" id="SSF52210">
    <property type="entry name" value="Succinyl-CoA synthetase domains"/>
    <property type="match status" value="2"/>
</dbReference>
<dbReference type="Pfam" id="PF13607">
    <property type="entry name" value="Succ_CoA_lig"/>
    <property type="match status" value="1"/>
</dbReference>
<dbReference type="Gene3D" id="3.40.50.261">
    <property type="entry name" value="Succinyl-CoA synthetase domains"/>
    <property type="match status" value="2"/>
</dbReference>
<dbReference type="Proteomes" id="UP001198862">
    <property type="component" value="Unassembled WGS sequence"/>
</dbReference>
<dbReference type="InterPro" id="IPR032875">
    <property type="entry name" value="Succ_CoA_lig_flav_dom"/>
</dbReference>
<keyword evidence="1" id="KW-0816">Tricarboxylic acid cycle</keyword>
<keyword evidence="4" id="KW-1185">Reference proteome</keyword>
<protein>
    <submittedName>
        <fullName evidence="3">CoA-binding protein</fullName>
    </submittedName>
</protein>
<evidence type="ECO:0000259" key="2">
    <source>
        <dbReference type="SMART" id="SM00881"/>
    </source>
</evidence>
<dbReference type="InterPro" id="IPR016102">
    <property type="entry name" value="Succinyl-CoA_synth-like"/>
</dbReference>
<organism evidence="3 4">
    <name type="scientific">Reyranella aquatilis</name>
    <dbReference type="NCBI Taxonomy" id="2035356"/>
    <lineage>
        <taxon>Bacteria</taxon>
        <taxon>Pseudomonadati</taxon>
        <taxon>Pseudomonadota</taxon>
        <taxon>Alphaproteobacteria</taxon>
        <taxon>Hyphomicrobiales</taxon>
        <taxon>Reyranellaceae</taxon>
        <taxon>Reyranella</taxon>
    </lineage>
</organism>
<name>A0ABS8KMR1_9HYPH</name>
<dbReference type="PANTHER" id="PTHR42793">
    <property type="entry name" value="COA BINDING DOMAIN CONTAINING PROTEIN"/>
    <property type="match status" value="1"/>
</dbReference>
<evidence type="ECO:0000256" key="1">
    <source>
        <dbReference type="ARBA" id="ARBA00022532"/>
    </source>
</evidence>